<comment type="caution">
    <text evidence="3">The sequence shown here is derived from an EMBL/GenBank/DDBJ whole genome shotgun (WGS) entry which is preliminary data.</text>
</comment>
<feature type="compositionally biased region" description="Low complexity" evidence="1">
    <location>
        <begin position="511"/>
        <end position="521"/>
    </location>
</feature>
<proteinExistence type="predicted"/>
<dbReference type="PROSITE" id="PS50191">
    <property type="entry name" value="CRAL_TRIO"/>
    <property type="match status" value="1"/>
</dbReference>
<gene>
    <name evidence="3" type="ORF">O181_076664</name>
</gene>
<protein>
    <recommendedName>
        <fullName evidence="2">CRAL-TRIO domain-containing protein</fullName>
    </recommendedName>
</protein>
<dbReference type="SUPFAM" id="SSF46938">
    <property type="entry name" value="CRAL/TRIO N-terminal domain"/>
    <property type="match status" value="1"/>
</dbReference>
<evidence type="ECO:0000313" key="4">
    <source>
        <dbReference type="Proteomes" id="UP000765509"/>
    </source>
</evidence>
<dbReference type="AlphaFoldDB" id="A0A9Q3IFL5"/>
<organism evidence="3 4">
    <name type="scientific">Austropuccinia psidii MF-1</name>
    <dbReference type="NCBI Taxonomy" id="1389203"/>
    <lineage>
        <taxon>Eukaryota</taxon>
        <taxon>Fungi</taxon>
        <taxon>Dikarya</taxon>
        <taxon>Basidiomycota</taxon>
        <taxon>Pucciniomycotina</taxon>
        <taxon>Pucciniomycetes</taxon>
        <taxon>Pucciniales</taxon>
        <taxon>Sphaerophragmiaceae</taxon>
        <taxon>Austropuccinia</taxon>
    </lineage>
</organism>
<dbReference type="InterPro" id="IPR001251">
    <property type="entry name" value="CRAL-TRIO_dom"/>
</dbReference>
<dbReference type="GO" id="GO:0140284">
    <property type="term" value="C:endoplasmic reticulum-endosome membrane contact site"/>
    <property type="evidence" value="ECO:0007669"/>
    <property type="project" value="TreeGrafter"/>
</dbReference>
<name>A0A9Q3IFL5_9BASI</name>
<dbReference type="Proteomes" id="UP000765509">
    <property type="component" value="Unassembled WGS sequence"/>
</dbReference>
<evidence type="ECO:0000256" key="1">
    <source>
        <dbReference type="SAM" id="MobiDB-lite"/>
    </source>
</evidence>
<sequence length="656" mass="75066">MTKKTAALACHNDMRPGMAPINPPSIHPSISFIHPSYLSILFILFIHPSIHLHRFAHLIQSISSIGSSIDSINPTRSPRNSNPSTHSLNLSLSFVDFKRDHYFKSFHDHLPQVSILQYKSKHELLPSLISSSNLSNNSINALDQFLNDKVNLFKFLKSHHYDIDDSIASLSQCLQWRLNFNIDIASPSSLDPIYVEPPLLLFHPDLKDKWNRTCGVLKLKHIVRTDDGSLDGLKEFLAWSWELARKSIYHSTSQAVEKLTSSNQHESSFTPIPLQTVMIIDLENASMSNLEVELLPYLLDLLKNNFPGMVATIFILNYGWMYAGMWQVVKRILPQSTLNRIIFPTQNELLQFFYPQNLLVEYGGQITHQPGIQNNQFFARFAHPPTFDESTAPQEISCLSSVSSVESLHDIFFSASNTPFYQPSHPSTPNRFGSLNNLMYQRPNWLNMTNFNPSQLSSTVARDTFKRNQGKSSIRPWLTQEPLQNFQLRLPNQVQLNLDQHTCQPSRVNPSESDSSSSTTSALEPFDVLSDQDEFDKETKNIKNSLHRPHRLSHWLTQSVTSFFLPSHRTPSTTSRRKKRDFFIRLTIRLNYFYRIVQMITRVVIRGNQKEMGRSDGTSNEDSRKYWVGITGLLLILLVGKKVKGKELSNQLSIES</sequence>
<dbReference type="PANTHER" id="PTHR46384">
    <property type="entry name" value="MOTILE SPERM DOMAIN-CONTAINING PROTEIN 2"/>
    <property type="match status" value="1"/>
</dbReference>
<evidence type="ECO:0000313" key="3">
    <source>
        <dbReference type="EMBL" id="MBW0536949.1"/>
    </source>
</evidence>
<dbReference type="PANTHER" id="PTHR46384:SF1">
    <property type="entry name" value="MOTILE SPERM DOMAIN-CONTAINING PROTEIN 2"/>
    <property type="match status" value="1"/>
</dbReference>
<dbReference type="SUPFAM" id="SSF52087">
    <property type="entry name" value="CRAL/TRIO domain"/>
    <property type="match status" value="1"/>
</dbReference>
<feature type="region of interest" description="Disordered" evidence="1">
    <location>
        <begin position="503"/>
        <end position="523"/>
    </location>
</feature>
<evidence type="ECO:0000259" key="2">
    <source>
        <dbReference type="PROSITE" id="PS50191"/>
    </source>
</evidence>
<dbReference type="Gene3D" id="3.40.525.10">
    <property type="entry name" value="CRAL-TRIO lipid binding domain"/>
    <property type="match status" value="1"/>
</dbReference>
<dbReference type="GO" id="GO:0012505">
    <property type="term" value="C:endomembrane system"/>
    <property type="evidence" value="ECO:0007669"/>
    <property type="project" value="TreeGrafter"/>
</dbReference>
<dbReference type="CDD" id="cd00170">
    <property type="entry name" value="SEC14"/>
    <property type="match status" value="1"/>
</dbReference>
<dbReference type="EMBL" id="AVOT02041590">
    <property type="protein sequence ID" value="MBW0536949.1"/>
    <property type="molecule type" value="Genomic_DNA"/>
</dbReference>
<dbReference type="SMART" id="SM00516">
    <property type="entry name" value="SEC14"/>
    <property type="match status" value="1"/>
</dbReference>
<accession>A0A9Q3IFL5</accession>
<keyword evidence="4" id="KW-1185">Reference proteome</keyword>
<dbReference type="InterPro" id="IPR036865">
    <property type="entry name" value="CRAL-TRIO_dom_sf"/>
</dbReference>
<dbReference type="OrthoDB" id="75724at2759"/>
<dbReference type="InterPro" id="IPR053012">
    <property type="entry name" value="ER-organelle_contact"/>
</dbReference>
<dbReference type="Pfam" id="PF00650">
    <property type="entry name" value="CRAL_TRIO"/>
    <property type="match status" value="1"/>
</dbReference>
<feature type="domain" description="CRAL-TRIO" evidence="2">
    <location>
        <begin position="190"/>
        <end position="370"/>
    </location>
</feature>
<reference evidence="3" key="1">
    <citation type="submission" date="2021-03" db="EMBL/GenBank/DDBJ databases">
        <title>Draft genome sequence of rust myrtle Austropuccinia psidii MF-1, a brazilian biotype.</title>
        <authorList>
            <person name="Quecine M.C."/>
            <person name="Pachon D.M.R."/>
            <person name="Bonatelli M.L."/>
            <person name="Correr F.H."/>
            <person name="Franceschini L.M."/>
            <person name="Leite T.F."/>
            <person name="Margarido G.R.A."/>
            <person name="Almeida C.A."/>
            <person name="Ferrarezi J.A."/>
            <person name="Labate C.A."/>
        </authorList>
    </citation>
    <scope>NUCLEOTIDE SEQUENCE</scope>
    <source>
        <strain evidence="3">MF-1</strain>
    </source>
</reference>
<dbReference type="InterPro" id="IPR036273">
    <property type="entry name" value="CRAL/TRIO_N_dom_sf"/>
</dbReference>